<dbReference type="Proteomes" id="UP001219518">
    <property type="component" value="Unassembled WGS sequence"/>
</dbReference>
<sequence>MPCQRAVGGCEDRPFSAPFQATESGNLTRPTSNFLSRVVSISEVEEDQQDQTYPAIKWKNEAPAPCQQGQQPLRRSARQAAVSRQPTTHERKLAETLKAGTSKVAENMVPPRKRVKASKENSESEDDEEPHGKDEVVKRGRQDDSDSGQSTRDDLGRWMDGDDDLSSDFDAPKKKISKANQAKKVAALRKDRRTDDHSDSGEEFEKEAKKNLEGRKGAKSLSLNRENKKHAKKTQPELKFTAGASPEPSDSDPDDPDVVILNSDSDGNEVPAVEPFQTEESAEGNNEPFRVQPQSLPENYCTICFVDYVDTNVEEGVADLGTSYIGIFHYCNCCRFCYVCALRIFHSNDPTCPRCRKAIMFVTSQQFTEDLLKDDWN</sequence>
<feature type="compositionally biased region" description="Basic and acidic residues" evidence="4">
    <location>
        <begin position="130"/>
        <end position="144"/>
    </location>
</feature>
<evidence type="ECO:0000259" key="5">
    <source>
        <dbReference type="PROSITE" id="PS50089"/>
    </source>
</evidence>
<keyword evidence="7" id="KW-1185">Reference proteome</keyword>
<evidence type="ECO:0000256" key="2">
    <source>
        <dbReference type="ARBA" id="ARBA00022833"/>
    </source>
</evidence>
<keyword evidence="2" id="KW-0862">Zinc</keyword>
<comment type="caution">
    <text evidence="6">The sequence shown here is derived from an EMBL/GenBank/DDBJ whole genome shotgun (WGS) entry which is preliminary data.</text>
</comment>
<feature type="compositionally biased region" description="Polar residues" evidence="4">
    <location>
        <begin position="19"/>
        <end position="28"/>
    </location>
</feature>
<evidence type="ECO:0000256" key="1">
    <source>
        <dbReference type="ARBA" id="ARBA00022771"/>
    </source>
</evidence>
<evidence type="ECO:0000313" key="6">
    <source>
        <dbReference type="EMBL" id="KAK3910241.1"/>
    </source>
</evidence>
<keyword evidence="1 3" id="KW-0479">Metal-binding</keyword>
<name>A0AAE1GVS2_9NEOP</name>
<dbReference type="SUPFAM" id="SSF57850">
    <property type="entry name" value="RING/U-box"/>
    <property type="match status" value="1"/>
</dbReference>
<dbReference type="GO" id="GO:0008270">
    <property type="term" value="F:zinc ion binding"/>
    <property type="evidence" value="ECO:0007669"/>
    <property type="project" value="UniProtKB-KW"/>
</dbReference>
<feature type="region of interest" description="Disordered" evidence="4">
    <location>
        <begin position="1"/>
        <end position="28"/>
    </location>
</feature>
<dbReference type="AlphaFoldDB" id="A0AAE1GVS2"/>
<gene>
    <name evidence="6" type="ORF">KUF71_004115</name>
</gene>
<evidence type="ECO:0000256" key="4">
    <source>
        <dbReference type="SAM" id="MobiDB-lite"/>
    </source>
</evidence>
<feature type="domain" description="RING-type" evidence="5">
    <location>
        <begin position="301"/>
        <end position="356"/>
    </location>
</feature>
<feature type="compositionally biased region" description="Basic and acidic residues" evidence="4">
    <location>
        <begin position="206"/>
        <end position="216"/>
    </location>
</feature>
<organism evidence="6 7">
    <name type="scientific">Frankliniella fusca</name>
    <dbReference type="NCBI Taxonomy" id="407009"/>
    <lineage>
        <taxon>Eukaryota</taxon>
        <taxon>Metazoa</taxon>
        <taxon>Ecdysozoa</taxon>
        <taxon>Arthropoda</taxon>
        <taxon>Hexapoda</taxon>
        <taxon>Insecta</taxon>
        <taxon>Pterygota</taxon>
        <taxon>Neoptera</taxon>
        <taxon>Paraneoptera</taxon>
        <taxon>Thysanoptera</taxon>
        <taxon>Terebrantia</taxon>
        <taxon>Thripoidea</taxon>
        <taxon>Thripidae</taxon>
        <taxon>Frankliniella</taxon>
    </lineage>
</organism>
<keyword evidence="1 3" id="KW-0863">Zinc-finger</keyword>
<reference evidence="6" key="1">
    <citation type="submission" date="2021-07" db="EMBL/GenBank/DDBJ databases">
        <authorList>
            <person name="Catto M.A."/>
            <person name="Jacobson A."/>
            <person name="Kennedy G."/>
            <person name="Labadie P."/>
            <person name="Hunt B.G."/>
            <person name="Srinivasan R."/>
        </authorList>
    </citation>
    <scope>NUCLEOTIDE SEQUENCE</scope>
    <source>
        <strain evidence="6">PL_HMW_Pooled</strain>
        <tissue evidence="6">Head</tissue>
    </source>
</reference>
<accession>A0AAE1GVS2</accession>
<feature type="region of interest" description="Disordered" evidence="4">
    <location>
        <begin position="46"/>
        <end position="271"/>
    </location>
</feature>
<dbReference type="InterPro" id="IPR001841">
    <property type="entry name" value="Znf_RING"/>
</dbReference>
<reference evidence="6" key="2">
    <citation type="journal article" date="2023" name="BMC Genomics">
        <title>Pest status, molecular evolution, and epigenetic factors derived from the genome assembly of Frankliniella fusca, a thysanopteran phytovirus vector.</title>
        <authorList>
            <person name="Catto M.A."/>
            <person name="Labadie P.E."/>
            <person name="Jacobson A.L."/>
            <person name="Kennedy G.G."/>
            <person name="Srinivasan R."/>
            <person name="Hunt B.G."/>
        </authorList>
    </citation>
    <scope>NUCLEOTIDE SEQUENCE</scope>
    <source>
        <strain evidence="6">PL_HMW_Pooled</strain>
    </source>
</reference>
<feature type="compositionally biased region" description="Basic and acidic residues" evidence="4">
    <location>
        <begin position="151"/>
        <end position="160"/>
    </location>
</feature>
<evidence type="ECO:0000313" key="7">
    <source>
        <dbReference type="Proteomes" id="UP001219518"/>
    </source>
</evidence>
<protein>
    <submittedName>
        <fullName evidence="6">Aspartate 1-decarboxylase</fullName>
    </submittedName>
</protein>
<proteinExistence type="predicted"/>
<evidence type="ECO:0000256" key="3">
    <source>
        <dbReference type="PROSITE-ProRule" id="PRU00175"/>
    </source>
</evidence>
<dbReference type="PROSITE" id="PS50089">
    <property type="entry name" value="ZF_RING_2"/>
    <property type="match status" value="1"/>
</dbReference>
<feature type="compositionally biased region" description="Basic and acidic residues" evidence="4">
    <location>
        <begin position="188"/>
        <end position="200"/>
    </location>
</feature>
<dbReference type="EMBL" id="JAHWGI010000148">
    <property type="protein sequence ID" value="KAK3910241.1"/>
    <property type="molecule type" value="Genomic_DNA"/>
</dbReference>